<proteinExistence type="predicted"/>
<accession>A0AAV3XNT5</accession>
<name>A0AAV3XNT5_9CYAN</name>
<keyword evidence="2" id="KW-1185">Reference proteome</keyword>
<gene>
    <name evidence="1" type="ORF">MiSe_94280</name>
</gene>
<evidence type="ECO:0000313" key="1">
    <source>
        <dbReference type="EMBL" id="GET44597.1"/>
    </source>
</evidence>
<dbReference type="AlphaFoldDB" id="A0AAV3XNT5"/>
<dbReference type="Proteomes" id="UP001050975">
    <property type="component" value="Unassembled WGS sequence"/>
</dbReference>
<sequence>MNCCADVRRLIQMVAMLQKEVSQIKRRTGVDEFPVSVPQLLLKDRGNSIVRIQNIPELISWVAKQLDALVGELPGEMEIEDIDPQTEGNQTKKFKFPT</sequence>
<dbReference type="RefSeq" id="WP_226594808.1">
    <property type="nucleotide sequence ID" value="NZ_BLAY01000435.1"/>
</dbReference>
<reference evidence="1" key="1">
    <citation type="submission" date="2019-10" db="EMBL/GenBank/DDBJ databases">
        <title>Draft genome sequece of Microseira wollei NIES-4236.</title>
        <authorList>
            <person name="Yamaguchi H."/>
            <person name="Suzuki S."/>
            <person name="Kawachi M."/>
        </authorList>
    </citation>
    <scope>NUCLEOTIDE SEQUENCE</scope>
    <source>
        <strain evidence="1">NIES-4236</strain>
    </source>
</reference>
<comment type="caution">
    <text evidence="1">The sequence shown here is derived from an EMBL/GenBank/DDBJ whole genome shotgun (WGS) entry which is preliminary data.</text>
</comment>
<organism evidence="1 2">
    <name type="scientific">Microseira wollei NIES-4236</name>
    <dbReference type="NCBI Taxonomy" id="2530354"/>
    <lineage>
        <taxon>Bacteria</taxon>
        <taxon>Bacillati</taxon>
        <taxon>Cyanobacteriota</taxon>
        <taxon>Cyanophyceae</taxon>
        <taxon>Oscillatoriophycideae</taxon>
        <taxon>Aerosakkonematales</taxon>
        <taxon>Aerosakkonemataceae</taxon>
        <taxon>Microseira</taxon>
    </lineage>
</organism>
<protein>
    <submittedName>
        <fullName evidence="1">Uncharacterized protein</fullName>
    </submittedName>
</protein>
<evidence type="ECO:0000313" key="2">
    <source>
        <dbReference type="Proteomes" id="UP001050975"/>
    </source>
</evidence>
<dbReference type="EMBL" id="BLAY01000435">
    <property type="protein sequence ID" value="GET44597.1"/>
    <property type="molecule type" value="Genomic_DNA"/>
</dbReference>